<dbReference type="Pfam" id="PF24175">
    <property type="entry name" value="SU10_adaptor"/>
    <property type="match status" value="1"/>
</dbReference>
<dbReference type="OrthoDB" id="6880023at2"/>
<sequence length="220" mass="24454">MAAETVSDLIKNFRDDEKDAVEPYFWSDSQLVRFFNQALTAFAEKTRIVIDDSSDITAVDFSAGQALLDLAPQIIDVIEAVALINGRPEKLDIMPPGSVSRAQSSTGMRPRMVVLSETANTMRLHPVPSIAGQVLLTVVRRPLKELAKTDRIADVPAHNRHALLLGIKHYAYRVADAELFDPAKAVNFGDEFDRECQSIYEAALLRRAGASRATRFRWLS</sequence>
<evidence type="ECO:0000313" key="1">
    <source>
        <dbReference type="EMBL" id="SED99878.1"/>
    </source>
</evidence>
<gene>
    <name evidence="1" type="ORF">SAMN05421553_3810</name>
</gene>
<evidence type="ECO:0000313" key="2">
    <source>
        <dbReference type="Proteomes" id="UP000242849"/>
    </source>
</evidence>
<dbReference type="Proteomes" id="UP000242849">
    <property type="component" value="Unassembled WGS sequence"/>
</dbReference>
<accession>A0A1H5F9S3</accession>
<dbReference type="RefSeq" id="WP_090385801.1">
    <property type="nucleotide sequence ID" value="NZ_FNSC01000001.1"/>
</dbReference>
<dbReference type="EMBL" id="FNSC01000001">
    <property type="protein sequence ID" value="SED99878.1"/>
    <property type="molecule type" value="Genomic_DNA"/>
</dbReference>
<organism evidence="1 2">
    <name type="scientific">Pseudomonas anguilliseptica</name>
    <dbReference type="NCBI Taxonomy" id="53406"/>
    <lineage>
        <taxon>Bacteria</taxon>
        <taxon>Pseudomonadati</taxon>
        <taxon>Pseudomonadota</taxon>
        <taxon>Gammaproteobacteria</taxon>
        <taxon>Pseudomonadales</taxon>
        <taxon>Pseudomonadaceae</taxon>
        <taxon>Pseudomonas</taxon>
    </lineage>
</organism>
<proteinExistence type="predicted"/>
<keyword evidence="2" id="KW-1185">Reference proteome</keyword>
<name>A0A1H5F9S3_PSEAG</name>
<reference evidence="2" key="1">
    <citation type="submission" date="2016-10" db="EMBL/GenBank/DDBJ databases">
        <authorList>
            <person name="Varghese N."/>
            <person name="Submissions S."/>
        </authorList>
    </citation>
    <scope>NUCLEOTIDE SEQUENCE [LARGE SCALE GENOMIC DNA]</scope>
    <source>
        <strain evidence="2">DSM 12111</strain>
    </source>
</reference>
<dbReference type="AlphaFoldDB" id="A0A1H5F9S3"/>
<dbReference type="InterPro" id="IPR056209">
    <property type="entry name" value="SU10_adaptor"/>
</dbReference>
<dbReference type="STRING" id="53406.SAMN05421553_3810"/>
<protein>
    <submittedName>
        <fullName evidence="1">Uncharacterized protein</fullName>
    </submittedName>
</protein>